<evidence type="ECO:0000256" key="6">
    <source>
        <dbReference type="ARBA" id="ARBA00049477"/>
    </source>
</evidence>
<dbReference type="GO" id="GO:0003676">
    <property type="term" value="F:nucleic acid binding"/>
    <property type="evidence" value="ECO:0007669"/>
    <property type="project" value="UniProtKB-UniRule"/>
</dbReference>
<feature type="compositionally biased region" description="Low complexity" evidence="7">
    <location>
        <begin position="153"/>
        <end position="166"/>
    </location>
</feature>
<dbReference type="PROSITE" id="PS51614">
    <property type="entry name" value="SAM_MT_ADRIFT"/>
    <property type="match status" value="1"/>
</dbReference>
<evidence type="ECO:0000259" key="8">
    <source>
        <dbReference type="PROSITE" id="PS50174"/>
    </source>
</evidence>
<dbReference type="InterPro" id="IPR002877">
    <property type="entry name" value="RNA_MeTrfase_FtsJ_dom"/>
</dbReference>
<dbReference type="Proteomes" id="UP000075714">
    <property type="component" value="Unassembled WGS sequence"/>
</dbReference>
<evidence type="ECO:0000256" key="7">
    <source>
        <dbReference type="SAM" id="MobiDB-lite"/>
    </source>
</evidence>
<dbReference type="PANTHER" id="PTHR16121:SF2">
    <property type="entry name" value="CAP-SPECIFIC MRNA (NUCLEOSIDE-2'-O-)-METHYLTRANSFERASE 2"/>
    <property type="match status" value="1"/>
</dbReference>
<dbReference type="InterPro" id="IPR025807">
    <property type="entry name" value="Adrift-typ_MeTrfase"/>
</dbReference>
<keyword evidence="3" id="KW-0489">Methyltransferase</keyword>
<dbReference type="Gene3D" id="3.40.50.12760">
    <property type="match status" value="2"/>
</dbReference>
<comment type="caution">
    <text evidence="11">The sequence shown here is derived from an EMBL/GenBank/DDBJ whole genome shotgun (WGS) entry which is preliminary data.</text>
</comment>
<evidence type="ECO:0000256" key="3">
    <source>
        <dbReference type="ARBA" id="ARBA00022603"/>
    </source>
</evidence>
<dbReference type="GO" id="GO:0016556">
    <property type="term" value="P:mRNA modification"/>
    <property type="evidence" value="ECO:0007669"/>
    <property type="project" value="UniProtKB-UniRule"/>
</dbReference>
<dbReference type="Pfam" id="PF01585">
    <property type="entry name" value="G-patch"/>
    <property type="match status" value="1"/>
</dbReference>
<comment type="catalytic activity">
    <reaction evidence="6">
        <text>a 5'-end (N(7)-methyl 5'-triphosphoguanosine)-(2'-O-methyl-ribonucleoside)-(ribonucleotide) in mRNA + S-adenosyl-L-methionine = a 5'-end (N(7)-methyl 5'-triphosphoguanosine)-(2'-O-methyl-ribonucleoside)-(2'-O-methyl-ribonucleotide) in mRNA + S-adenosyl-L-homocysteine + H(+)</text>
        <dbReference type="Rhea" id="RHEA:67024"/>
        <dbReference type="Rhea" id="RHEA-COMP:17169"/>
        <dbReference type="Rhea" id="RHEA-COMP:17170"/>
        <dbReference type="ChEBI" id="CHEBI:15378"/>
        <dbReference type="ChEBI" id="CHEBI:57856"/>
        <dbReference type="ChEBI" id="CHEBI:59789"/>
        <dbReference type="ChEBI" id="CHEBI:167612"/>
        <dbReference type="ChEBI" id="CHEBI:167614"/>
        <dbReference type="EC" id="2.1.1.296"/>
    </reaction>
</comment>
<evidence type="ECO:0000256" key="1">
    <source>
        <dbReference type="ARBA" id="ARBA00012770"/>
    </source>
</evidence>
<dbReference type="OrthoDB" id="4822at2759"/>
<protein>
    <recommendedName>
        <fullName evidence="2">Cap-specific mRNA (nucleoside-2'-O-)-methyltransferase 2</fullName>
        <ecNumber evidence="1">2.1.1.296</ecNumber>
    </recommendedName>
</protein>
<dbReference type="InterPro" id="IPR029063">
    <property type="entry name" value="SAM-dependent_MTases_sf"/>
</dbReference>
<keyword evidence="12" id="KW-1185">Reference proteome</keyword>
<evidence type="ECO:0000259" key="10">
    <source>
        <dbReference type="PROSITE" id="PS51614"/>
    </source>
</evidence>
<dbReference type="PROSITE" id="PS50174">
    <property type="entry name" value="G_PATCH"/>
    <property type="match status" value="1"/>
</dbReference>
<dbReference type="GO" id="GO:0120550">
    <property type="term" value="F:methyltransferase cap2 activity"/>
    <property type="evidence" value="ECO:0007669"/>
    <property type="project" value="UniProtKB-EC"/>
</dbReference>
<feature type="domain" description="Adrift-type SAM-dependent 2'-O-MTase" evidence="10">
    <location>
        <begin position="91"/>
        <end position="360"/>
    </location>
</feature>
<dbReference type="SMART" id="SM00443">
    <property type="entry name" value="G_patch"/>
    <property type="match status" value="1"/>
</dbReference>
<dbReference type="InterPro" id="IPR000467">
    <property type="entry name" value="G_patch_dom"/>
</dbReference>
<feature type="region of interest" description="Disordered" evidence="7">
    <location>
        <begin position="144"/>
        <end position="166"/>
    </location>
</feature>
<name>A0A150G387_GONPE</name>
<feature type="domain" description="SAP" evidence="9">
    <location>
        <begin position="404"/>
        <end position="438"/>
    </location>
</feature>
<feature type="compositionally biased region" description="Basic and acidic residues" evidence="7">
    <location>
        <begin position="568"/>
        <end position="583"/>
    </location>
</feature>
<keyword evidence="5" id="KW-0949">S-adenosyl-L-methionine</keyword>
<organism evidence="11 12">
    <name type="scientific">Gonium pectorale</name>
    <name type="common">Green alga</name>
    <dbReference type="NCBI Taxonomy" id="33097"/>
    <lineage>
        <taxon>Eukaryota</taxon>
        <taxon>Viridiplantae</taxon>
        <taxon>Chlorophyta</taxon>
        <taxon>core chlorophytes</taxon>
        <taxon>Chlorophyceae</taxon>
        <taxon>CS clade</taxon>
        <taxon>Chlamydomonadales</taxon>
        <taxon>Volvocaceae</taxon>
        <taxon>Gonium</taxon>
    </lineage>
</organism>
<dbReference type="PROSITE" id="PS50800">
    <property type="entry name" value="SAP"/>
    <property type="match status" value="1"/>
</dbReference>
<keyword evidence="4" id="KW-0808">Transferase</keyword>
<feature type="region of interest" description="Disordered" evidence="7">
    <location>
        <begin position="568"/>
        <end position="604"/>
    </location>
</feature>
<feature type="region of interest" description="Disordered" evidence="7">
    <location>
        <begin position="1164"/>
        <end position="1191"/>
    </location>
</feature>
<dbReference type="GO" id="GO:0004483">
    <property type="term" value="F:methyltransferase cap1 activity"/>
    <property type="evidence" value="ECO:0007669"/>
    <property type="project" value="UniProtKB-UniRule"/>
</dbReference>
<evidence type="ECO:0000259" key="9">
    <source>
        <dbReference type="PROSITE" id="PS50800"/>
    </source>
</evidence>
<evidence type="ECO:0000313" key="12">
    <source>
        <dbReference type="Proteomes" id="UP000075714"/>
    </source>
</evidence>
<sequence length="1282" mass="132332">MYQLCWRKAVALLDDRERRLDTGSCTLPTDPAAFFGSPAWEVPGAAPHRAALNEAKGLLDDLDNTAWDSYAQLANYAEYVRRDLRKVYQVELATIAWAKMYELIVRFDLLPESAALGVGMACTRAPETARAAARVHSGCGGGAAGWQRGSGGSATAPPTPTATATPKPSAVTVHLCEAPGGFVAAVNHYLRTHRSGWHWDWLAVSLNPYYGGNDQFAMVDDDAFMRATLRHWCFGADDSGDVRRPDNIRAIWETARRRFSAAGVAGALLVTADGAIDTSMVPEAQELVNASLHYAEVVAALGLLAEGGSFLWKGFTLFEHTSLGLLHLVGCLFDKVTVCKPCTSKACNSEVYVVCQGFRGVQAPVLEVLLKKCGEDVFLDGAMLPRSAMPEPFLDSVLGAAQHFSACTASSIRDALDKSGLPPSGPTANAIRRVKEHFAAEWFLRMQMLRLDRRLFVAPGESIDGSNNSTSNVLGRRRELLGTLQERQEQYRRRRNDLGLDGGAIAAAAALQGQLSTSAGSAQGLGSGLSSSHGYYRGPVRFGLGHRQGHGGGCGSAGDLAGLGADVRSREDRSLSRGQEGVRDSTAAATTGNSGNSSGSATGGSGLSATIAKLMAKMGYKEGAGLGRDGLGVVEPLQAVGNTGRAGLGLGSSAEVHGFFTGIGGGGAGLGAAGLGYRDPGLGVTGLGDTGLGGVGLGGAGLGVSRFVSGGFQLDCSGRHADDDGTAAAAAAPTAAAAAAVDTSTVPSSGAAIPPSCWAAAPDTSPLYNYSPPLAAAEVAVWSAEAAAGVGSVASVEGGPAGSVHLGMQVPPTKLTKSKLIIDDRVLVALRRAREEYSSPSASSPEGVAVASKGALGVRHAGTNAGVATGGLGEWEQEHSLPVSKPARRCRHVPPICVAPRRGGVGSAGRSYWKLAALDAALSVVQHAAASAAGAGAAPRALDLSMHGLGATDYLLRWTGGTAAARRPSPKRNRQRRALRRNSESCNELSIDEDIGASSDGGNAAAPKPPALCNLVLGDLCSLRRARCGWPPSSAGDMEGEYDTLYRRQLLWEAATALSVLAPGGCAVLRLGDCLTMFSASVLYVLHRSFERLALVKPFASCACSPERFVVAVGRLEDGGVAASQLLAGLAAVMEVEVAAAAAPAQAPAGVAFEKLEPPATAAPACTDRERTGGCTAAADQPGGTQSPPRHTAAMRVALRPMAITGVVPLSCCVSGDFYVYLAARTQELARRQTRACEAAMADTDGDSQPASAIEERQRLVVEQAEAALAGGLAGGKALDSE</sequence>
<evidence type="ECO:0000256" key="2">
    <source>
        <dbReference type="ARBA" id="ARBA00021134"/>
    </source>
</evidence>
<feature type="compositionally biased region" description="Basic residues" evidence="7">
    <location>
        <begin position="968"/>
        <end position="980"/>
    </location>
</feature>
<evidence type="ECO:0000256" key="4">
    <source>
        <dbReference type="ARBA" id="ARBA00022679"/>
    </source>
</evidence>
<gene>
    <name evidence="11" type="ORF">GPECTOR_69g401</name>
</gene>
<dbReference type="SUPFAM" id="SSF53335">
    <property type="entry name" value="S-adenosyl-L-methionine-dependent methyltransferases"/>
    <property type="match status" value="1"/>
</dbReference>
<dbReference type="Pfam" id="PF01728">
    <property type="entry name" value="FtsJ"/>
    <property type="match status" value="1"/>
</dbReference>
<reference evidence="12" key="1">
    <citation type="journal article" date="2016" name="Nat. Commun.">
        <title>The Gonium pectorale genome demonstrates co-option of cell cycle regulation during the evolution of multicellularity.</title>
        <authorList>
            <person name="Hanschen E.R."/>
            <person name="Marriage T.N."/>
            <person name="Ferris P.J."/>
            <person name="Hamaji T."/>
            <person name="Toyoda A."/>
            <person name="Fujiyama A."/>
            <person name="Neme R."/>
            <person name="Noguchi H."/>
            <person name="Minakuchi Y."/>
            <person name="Suzuki M."/>
            <person name="Kawai-Toyooka H."/>
            <person name="Smith D.R."/>
            <person name="Sparks H."/>
            <person name="Anderson J."/>
            <person name="Bakaric R."/>
            <person name="Luria V."/>
            <person name="Karger A."/>
            <person name="Kirschner M.W."/>
            <person name="Durand P.M."/>
            <person name="Michod R.E."/>
            <person name="Nozaki H."/>
            <person name="Olson B.J."/>
        </authorList>
    </citation>
    <scope>NUCLEOTIDE SEQUENCE [LARGE SCALE GENOMIC DNA]</scope>
    <source>
        <strain evidence="12">NIES-2863</strain>
    </source>
</reference>
<proteinExistence type="predicted"/>
<dbReference type="GO" id="GO:0005634">
    <property type="term" value="C:nucleus"/>
    <property type="evidence" value="ECO:0007669"/>
    <property type="project" value="UniProtKB-SubCell"/>
</dbReference>
<accession>A0A150G387</accession>
<dbReference type="InterPro" id="IPR050851">
    <property type="entry name" value="mRNA_Cap_2O-Ribose_MeTrfase"/>
</dbReference>
<evidence type="ECO:0000313" key="11">
    <source>
        <dbReference type="EMBL" id="KXZ44308.1"/>
    </source>
</evidence>
<feature type="domain" description="G-patch" evidence="8">
    <location>
        <begin position="607"/>
        <end position="653"/>
    </location>
</feature>
<dbReference type="STRING" id="33097.A0A150G387"/>
<dbReference type="GO" id="GO:0032259">
    <property type="term" value="P:methylation"/>
    <property type="evidence" value="ECO:0007669"/>
    <property type="project" value="UniProtKB-KW"/>
</dbReference>
<dbReference type="InterPro" id="IPR003034">
    <property type="entry name" value="SAP_dom"/>
</dbReference>
<dbReference type="PANTHER" id="PTHR16121">
    <property type="entry name" value="CAP-SPECIFIC MRNA (NUCLEOSIDE-2'-O-)-METHYLTRANSFERASE 1-RELATED"/>
    <property type="match status" value="1"/>
</dbReference>
<evidence type="ECO:0000256" key="5">
    <source>
        <dbReference type="ARBA" id="ARBA00022691"/>
    </source>
</evidence>
<dbReference type="GO" id="GO:0005737">
    <property type="term" value="C:cytoplasm"/>
    <property type="evidence" value="ECO:0007669"/>
    <property type="project" value="TreeGrafter"/>
</dbReference>
<dbReference type="EC" id="2.1.1.296" evidence="1"/>
<feature type="region of interest" description="Disordered" evidence="7">
    <location>
        <begin position="964"/>
        <end position="985"/>
    </location>
</feature>
<dbReference type="GO" id="GO:0006370">
    <property type="term" value="P:7-methylguanosine mRNA capping"/>
    <property type="evidence" value="ECO:0007669"/>
    <property type="project" value="UniProtKB-UniRule"/>
</dbReference>
<feature type="compositionally biased region" description="Low complexity" evidence="7">
    <location>
        <begin position="585"/>
        <end position="600"/>
    </location>
</feature>
<dbReference type="EMBL" id="LSYV01000070">
    <property type="protein sequence ID" value="KXZ44308.1"/>
    <property type="molecule type" value="Genomic_DNA"/>
</dbReference>